<name>A0A3N2CVT1_9ACTN</name>
<keyword evidence="1" id="KW-1133">Transmembrane helix</keyword>
<evidence type="ECO:0000256" key="1">
    <source>
        <dbReference type="SAM" id="Phobius"/>
    </source>
</evidence>
<keyword evidence="1" id="KW-0472">Membrane</keyword>
<feature type="transmembrane region" description="Helical" evidence="1">
    <location>
        <begin position="125"/>
        <end position="151"/>
    </location>
</feature>
<dbReference type="Proteomes" id="UP000281738">
    <property type="component" value="Unassembled WGS sequence"/>
</dbReference>
<dbReference type="EMBL" id="RKHO01000001">
    <property type="protein sequence ID" value="ROR91637.1"/>
    <property type="molecule type" value="Genomic_DNA"/>
</dbReference>
<evidence type="ECO:0000313" key="3">
    <source>
        <dbReference type="Proteomes" id="UP000281738"/>
    </source>
</evidence>
<proteinExistence type="predicted"/>
<dbReference type="RefSeq" id="WP_123391236.1">
    <property type="nucleotide sequence ID" value="NZ_RKHO01000001.1"/>
</dbReference>
<reference evidence="2 3" key="1">
    <citation type="submission" date="2018-11" db="EMBL/GenBank/DDBJ databases">
        <title>Sequencing the genomes of 1000 actinobacteria strains.</title>
        <authorList>
            <person name="Klenk H.-P."/>
        </authorList>
    </citation>
    <scope>NUCLEOTIDE SEQUENCE [LARGE SCALE GENOMIC DNA]</scope>
    <source>
        <strain evidence="2 3">DSM 12652</strain>
    </source>
</reference>
<sequence length="152" mass="16695">MKLLLLTFGFGIISSSIPVFNMEAYISVAYATNDDRNALLLAAVASLGQNIGKLAWYYGSRSAIGVPFMRKRMQSPKRQAQLARWQRTVEGRPVVSGALNFVSAAAGFPPFFVMAVLAGTLRMNVVVFFVTGLVGRTLFFWAWLLGVGLLFH</sequence>
<evidence type="ECO:0008006" key="4">
    <source>
        <dbReference type="Google" id="ProtNLM"/>
    </source>
</evidence>
<evidence type="ECO:0000313" key="2">
    <source>
        <dbReference type="EMBL" id="ROR91637.1"/>
    </source>
</evidence>
<accession>A0A3N2CVT1</accession>
<protein>
    <recommendedName>
        <fullName evidence="4">Membrane protein YqaA with SNARE-associated domain</fullName>
    </recommendedName>
</protein>
<organism evidence="2 3">
    <name type="scientific">Nocardioides aurantiacus</name>
    <dbReference type="NCBI Taxonomy" id="86796"/>
    <lineage>
        <taxon>Bacteria</taxon>
        <taxon>Bacillati</taxon>
        <taxon>Actinomycetota</taxon>
        <taxon>Actinomycetes</taxon>
        <taxon>Propionibacteriales</taxon>
        <taxon>Nocardioidaceae</taxon>
        <taxon>Nocardioides</taxon>
    </lineage>
</organism>
<gene>
    <name evidence="2" type="ORF">EDD33_2508</name>
</gene>
<keyword evidence="3" id="KW-1185">Reference proteome</keyword>
<keyword evidence="1" id="KW-0812">Transmembrane</keyword>
<dbReference type="AlphaFoldDB" id="A0A3N2CVT1"/>
<comment type="caution">
    <text evidence="2">The sequence shown here is derived from an EMBL/GenBank/DDBJ whole genome shotgun (WGS) entry which is preliminary data.</text>
</comment>
<feature type="transmembrane region" description="Helical" evidence="1">
    <location>
        <begin position="94"/>
        <end position="119"/>
    </location>
</feature>
<dbReference type="OrthoDB" id="3700600at2"/>